<dbReference type="GO" id="GO:0005576">
    <property type="term" value="C:extracellular region"/>
    <property type="evidence" value="ECO:0007669"/>
    <property type="project" value="UniProtKB-SubCell"/>
</dbReference>
<organism evidence="13 14">
    <name type="scientific">Tilletia horrida</name>
    <dbReference type="NCBI Taxonomy" id="155126"/>
    <lineage>
        <taxon>Eukaryota</taxon>
        <taxon>Fungi</taxon>
        <taxon>Dikarya</taxon>
        <taxon>Basidiomycota</taxon>
        <taxon>Ustilaginomycotina</taxon>
        <taxon>Exobasidiomycetes</taxon>
        <taxon>Tilletiales</taxon>
        <taxon>Tilletiaceae</taxon>
        <taxon>Tilletia</taxon>
    </lineage>
</organism>
<evidence type="ECO:0000256" key="10">
    <source>
        <dbReference type="RuleBase" id="RU361153"/>
    </source>
</evidence>
<dbReference type="EMBL" id="JAPDMZ010000018">
    <property type="protein sequence ID" value="KAK0556226.1"/>
    <property type="molecule type" value="Genomic_DNA"/>
</dbReference>
<comment type="catalytic activity">
    <reaction evidence="8">
        <text>Successive hydrolysis of beta-D-glucose units from the non-reducing ends of (1-&gt;3)-beta-D-glucans, releasing alpha-glucose.</text>
        <dbReference type="EC" id="3.2.1.58"/>
    </reaction>
</comment>
<dbReference type="Pfam" id="PF00150">
    <property type="entry name" value="Cellulase"/>
    <property type="match status" value="1"/>
</dbReference>
<evidence type="ECO:0000256" key="3">
    <source>
        <dbReference type="ARBA" id="ARBA00022525"/>
    </source>
</evidence>
<sequence length="471" mass="53674">MRFTSLAIVTFLLGLTDALQDHGSQRASARRHHAVAQAQQHEARATLPEARYGLDRSKPIRGVNLGNWLITESWMMPQFYFDAQTSSAALVDEYSWIKAHSNRQDAYDKLRSHYSSYMTEDDFKLMQAYGLNAVRIPVPYWTLEDSAPSSDEIYFFKGGRPQLRQALLWCKKYGIDVVLDLHAAPGSQNAYDNSGSRKGVFWQTKQSYYDRTITALTTMVDFYVNNQTYGGVVKAIITMNEPLVGSNWISLDLLQKFNKAAYRAIRGRVSAAKGAQVMPTVYFSNSIIGTDPWMPWIQQNYADGTFIKGTIGFDLHRYQSFTPYNAYSHDEHINHTCKQSTNLAKVQAVLPVFIGEMSDGVALRCVDYRDCVGRTMQQDINTLNTKTNNYFARRFWEAQRIIYEQSSGGWFFWSWKTVCASAWSYRDSVQQVWLPQNPNERVYVPDSAESAAGQCVSRKPNRGIAFRTTSS</sequence>
<dbReference type="GO" id="GO:0071555">
    <property type="term" value="P:cell wall organization"/>
    <property type="evidence" value="ECO:0007669"/>
    <property type="project" value="UniProtKB-KW"/>
</dbReference>
<dbReference type="Gene3D" id="3.20.20.80">
    <property type="entry name" value="Glycosidases"/>
    <property type="match status" value="1"/>
</dbReference>
<feature type="domain" description="Glycoside hydrolase family 5" evidence="12">
    <location>
        <begin position="114"/>
        <end position="372"/>
    </location>
</feature>
<proteinExistence type="inferred from homology"/>
<dbReference type="SUPFAM" id="SSF51445">
    <property type="entry name" value="(Trans)glycosidases"/>
    <property type="match status" value="1"/>
</dbReference>
<dbReference type="InterPro" id="IPR001547">
    <property type="entry name" value="Glyco_hydro_5"/>
</dbReference>
<dbReference type="InterPro" id="IPR017853">
    <property type="entry name" value="GH"/>
</dbReference>
<accession>A0AAN6JT47</accession>
<feature type="signal peptide" evidence="11">
    <location>
        <begin position="1"/>
        <end position="18"/>
    </location>
</feature>
<name>A0AAN6JT47_9BASI</name>
<protein>
    <recommendedName>
        <fullName evidence="9">glucan 1,3-beta-glucosidase</fullName>
        <ecNumber evidence="9">3.2.1.58</ecNumber>
    </recommendedName>
</protein>
<evidence type="ECO:0000313" key="14">
    <source>
        <dbReference type="Proteomes" id="UP001176517"/>
    </source>
</evidence>
<comment type="subcellular location">
    <subcellularLocation>
        <location evidence="1">Secreted</location>
    </subcellularLocation>
</comment>
<evidence type="ECO:0000256" key="2">
    <source>
        <dbReference type="ARBA" id="ARBA00005641"/>
    </source>
</evidence>
<dbReference type="Proteomes" id="UP001176517">
    <property type="component" value="Unassembled WGS sequence"/>
</dbReference>
<evidence type="ECO:0000256" key="8">
    <source>
        <dbReference type="ARBA" id="ARBA00036824"/>
    </source>
</evidence>
<dbReference type="EC" id="3.2.1.58" evidence="9"/>
<keyword evidence="5 10" id="KW-0378">Hydrolase</keyword>
<keyword evidence="6 10" id="KW-0326">Glycosidase</keyword>
<reference evidence="13" key="1">
    <citation type="journal article" date="2023" name="PhytoFront">
        <title>Draft Genome Resources of Seven Strains of Tilletia horrida, Causal Agent of Kernel Smut of Rice.</title>
        <authorList>
            <person name="Khanal S."/>
            <person name="Antony Babu S."/>
            <person name="Zhou X.G."/>
        </authorList>
    </citation>
    <scope>NUCLEOTIDE SEQUENCE</scope>
    <source>
        <strain evidence="13">TX6</strain>
    </source>
</reference>
<comment type="caution">
    <text evidence="13">The sequence shown here is derived from an EMBL/GenBank/DDBJ whole genome shotgun (WGS) entry which is preliminary data.</text>
</comment>
<dbReference type="GO" id="GO:0009986">
    <property type="term" value="C:cell surface"/>
    <property type="evidence" value="ECO:0007669"/>
    <property type="project" value="TreeGrafter"/>
</dbReference>
<evidence type="ECO:0000256" key="11">
    <source>
        <dbReference type="SAM" id="SignalP"/>
    </source>
</evidence>
<evidence type="ECO:0000256" key="9">
    <source>
        <dbReference type="ARBA" id="ARBA00038929"/>
    </source>
</evidence>
<feature type="chain" id="PRO_5042908274" description="glucan 1,3-beta-glucosidase" evidence="11">
    <location>
        <begin position="19"/>
        <end position="471"/>
    </location>
</feature>
<evidence type="ECO:0000259" key="12">
    <source>
        <dbReference type="Pfam" id="PF00150"/>
    </source>
</evidence>
<dbReference type="PANTHER" id="PTHR31297:SF1">
    <property type="entry name" value="GLUCAN 1,3-BETA-GLUCOSIDASE I_II-RELATED"/>
    <property type="match status" value="1"/>
</dbReference>
<keyword evidence="3" id="KW-0964">Secreted</keyword>
<dbReference type="AlphaFoldDB" id="A0AAN6JT47"/>
<keyword evidence="4 11" id="KW-0732">Signal</keyword>
<keyword evidence="14" id="KW-1185">Reference proteome</keyword>
<evidence type="ECO:0000313" key="13">
    <source>
        <dbReference type="EMBL" id="KAK0556226.1"/>
    </source>
</evidence>
<dbReference type="GO" id="GO:0004338">
    <property type="term" value="F:glucan exo-1,3-beta-glucosidase activity"/>
    <property type="evidence" value="ECO:0007669"/>
    <property type="project" value="UniProtKB-EC"/>
</dbReference>
<keyword evidence="7" id="KW-0961">Cell wall biogenesis/degradation</keyword>
<evidence type="ECO:0000256" key="7">
    <source>
        <dbReference type="ARBA" id="ARBA00023316"/>
    </source>
</evidence>
<comment type="similarity">
    <text evidence="2 10">Belongs to the glycosyl hydrolase 5 (cellulase A) family.</text>
</comment>
<evidence type="ECO:0000256" key="4">
    <source>
        <dbReference type="ARBA" id="ARBA00022729"/>
    </source>
</evidence>
<evidence type="ECO:0000256" key="1">
    <source>
        <dbReference type="ARBA" id="ARBA00004613"/>
    </source>
</evidence>
<evidence type="ECO:0000256" key="6">
    <source>
        <dbReference type="ARBA" id="ARBA00023295"/>
    </source>
</evidence>
<evidence type="ECO:0000256" key="5">
    <source>
        <dbReference type="ARBA" id="ARBA00022801"/>
    </source>
</evidence>
<dbReference type="PANTHER" id="PTHR31297">
    <property type="entry name" value="GLUCAN ENDO-1,6-BETA-GLUCOSIDASE B"/>
    <property type="match status" value="1"/>
</dbReference>
<dbReference type="GO" id="GO:0009251">
    <property type="term" value="P:glucan catabolic process"/>
    <property type="evidence" value="ECO:0007669"/>
    <property type="project" value="TreeGrafter"/>
</dbReference>
<gene>
    <name evidence="13" type="ORF">OC846_001321</name>
</gene>
<dbReference type="InterPro" id="IPR050386">
    <property type="entry name" value="Glycosyl_hydrolase_5"/>
</dbReference>